<sequence length="70" mass="7722">MDGIKIIKVALAIITDRLISILALLTSFALGCWTMSEPEWTRVATLGIFVVFSFLLVNIKERSNGHDSQG</sequence>
<feature type="transmembrane region" description="Helical" evidence="1">
    <location>
        <begin position="40"/>
        <end position="59"/>
    </location>
</feature>
<accession>A0A6J7XII6</accession>
<dbReference type="EMBL" id="LR798411">
    <property type="protein sequence ID" value="CAB5229746.1"/>
    <property type="molecule type" value="Genomic_DNA"/>
</dbReference>
<protein>
    <submittedName>
        <fullName evidence="2">Uncharacterized protein</fullName>
    </submittedName>
</protein>
<organism evidence="2">
    <name type="scientific">uncultured Caudovirales phage</name>
    <dbReference type="NCBI Taxonomy" id="2100421"/>
    <lineage>
        <taxon>Viruses</taxon>
        <taxon>Duplodnaviria</taxon>
        <taxon>Heunggongvirae</taxon>
        <taxon>Uroviricota</taxon>
        <taxon>Caudoviricetes</taxon>
        <taxon>Peduoviridae</taxon>
        <taxon>Maltschvirus</taxon>
        <taxon>Maltschvirus maltsch</taxon>
    </lineage>
</organism>
<keyword evidence="1" id="KW-0472">Membrane</keyword>
<keyword evidence="1" id="KW-0812">Transmembrane</keyword>
<proteinExistence type="predicted"/>
<gene>
    <name evidence="2" type="ORF">UFOVP1562_12</name>
</gene>
<dbReference type="PROSITE" id="PS51257">
    <property type="entry name" value="PROKAR_LIPOPROTEIN"/>
    <property type="match status" value="1"/>
</dbReference>
<name>A0A6J7XII6_9CAUD</name>
<evidence type="ECO:0000256" key="1">
    <source>
        <dbReference type="SAM" id="Phobius"/>
    </source>
</evidence>
<reference evidence="2" key="1">
    <citation type="submission" date="2020-05" db="EMBL/GenBank/DDBJ databases">
        <authorList>
            <person name="Chiriac C."/>
            <person name="Salcher M."/>
            <person name="Ghai R."/>
            <person name="Kavagutti S V."/>
        </authorList>
    </citation>
    <scope>NUCLEOTIDE SEQUENCE</scope>
</reference>
<evidence type="ECO:0000313" key="2">
    <source>
        <dbReference type="EMBL" id="CAB5229746.1"/>
    </source>
</evidence>
<keyword evidence="1" id="KW-1133">Transmembrane helix</keyword>
<feature type="transmembrane region" description="Helical" evidence="1">
    <location>
        <begin position="7"/>
        <end position="28"/>
    </location>
</feature>